<name>A0A8S4DBK6_PLUXY</name>
<dbReference type="Gene3D" id="3.30.560.10">
    <property type="entry name" value="Glucose Oxidase, domain 3"/>
    <property type="match status" value="1"/>
</dbReference>
<protein>
    <submittedName>
        <fullName evidence="6">(diamondback moth) hypothetical protein</fullName>
    </submittedName>
</protein>
<dbReference type="Pfam" id="PF00732">
    <property type="entry name" value="GMC_oxred_N"/>
    <property type="match status" value="1"/>
</dbReference>
<dbReference type="GO" id="GO:0016614">
    <property type="term" value="F:oxidoreductase activity, acting on CH-OH group of donors"/>
    <property type="evidence" value="ECO:0007669"/>
    <property type="project" value="InterPro"/>
</dbReference>
<dbReference type="Pfam" id="PF05199">
    <property type="entry name" value="GMC_oxred_C"/>
    <property type="match status" value="1"/>
</dbReference>
<dbReference type="InterPro" id="IPR007867">
    <property type="entry name" value="GMC_OxRtase_C"/>
</dbReference>
<dbReference type="SUPFAM" id="SSF51905">
    <property type="entry name" value="FAD/NAD(P)-binding domain"/>
    <property type="match status" value="1"/>
</dbReference>
<dbReference type="AlphaFoldDB" id="A0A8S4DBK6"/>
<evidence type="ECO:0000256" key="1">
    <source>
        <dbReference type="ARBA" id="ARBA00001974"/>
    </source>
</evidence>
<keyword evidence="3" id="KW-0285">Flavoprotein</keyword>
<organism evidence="6 7">
    <name type="scientific">Plutella xylostella</name>
    <name type="common">Diamondback moth</name>
    <name type="synonym">Plutella maculipennis</name>
    <dbReference type="NCBI Taxonomy" id="51655"/>
    <lineage>
        <taxon>Eukaryota</taxon>
        <taxon>Metazoa</taxon>
        <taxon>Ecdysozoa</taxon>
        <taxon>Arthropoda</taxon>
        <taxon>Hexapoda</taxon>
        <taxon>Insecta</taxon>
        <taxon>Pterygota</taxon>
        <taxon>Neoptera</taxon>
        <taxon>Endopterygota</taxon>
        <taxon>Lepidoptera</taxon>
        <taxon>Glossata</taxon>
        <taxon>Ditrysia</taxon>
        <taxon>Yponomeutoidea</taxon>
        <taxon>Plutellidae</taxon>
        <taxon>Plutella</taxon>
    </lineage>
</organism>
<reference evidence="6" key="1">
    <citation type="submission" date="2020-11" db="EMBL/GenBank/DDBJ databases">
        <authorList>
            <person name="Whiteford S."/>
        </authorList>
    </citation>
    <scope>NUCLEOTIDE SEQUENCE</scope>
</reference>
<evidence type="ECO:0000256" key="2">
    <source>
        <dbReference type="ARBA" id="ARBA00010790"/>
    </source>
</evidence>
<evidence type="ECO:0000313" key="7">
    <source>
        <dbReference type="Proteomes" id="UP000653454"/>
    </source>
</evidence>
<keyword evidence="4" id="KW-0274">FAD</keyword>
<evidence type="ECO:0000256" key="3">
    <source>
        <dbReference type="ARBA" id="ARBA00022630"/>
    </source>
</evidence>
<dbReference type="Proteomes" id="UP000653454">
    <property type="component" value="Unassembled WGS sequence"/>
</dbReference>
<dbReference type="PANTHER" id="PTHR11552:SF147">
    <property type="entry name" value="CHOLINE DEHYDROGENASE, MITOCHONDRIAL"/>
    <property type="match status" value="1"/>
</dbReference>
<evidence type="ECO:0000259" key="5">
    <source>
        <dbReference type="PROSITE" id="PS00624"/>
    </source>
</evidence>
<feature type="domain" description="Glucose-methanol-choline oxidoreductase N-terminal" evidence="5">
    <location>
        <begin position="316"/>
        <end position="330"/>
    </location>
</feature>
<proteinExistence type="inferred from homology"/>
<comment type="similarity">
    <text evidence="2">Belongs to the GMC oxidoreductase family.</text>
</comment>
<dbReference type="Gene3D" id="3.50.50.60">
    <property type="entry name" value="FAD/NAD(P)-binding domain"/>
    <property type="match status" value="1"/>
</dbReference>
<accession>A0A8S4DBK6</accession>
<sequence length="604" mass="65869">MLIGELGAFGSLIYTFLSRIAANLSQVPYSLEATQYEFKLPRLSIQDGATFDFIVVGAGSAGAVVASRLSELPECRVLLLEAGAEPPLLSVVPGLLALLARSEYDWNYFTVNDGYSSQGQIGGSIPYNRGKMIGGSSSNNYMMYVRGNPEDYNSWADAGFEGWDWDTVLPYFKKSEDLQVSDVMQNRTLTDYHNTRGPMKVSRPEHERTQETKLEALLQSLSEIGIETLEDYNGPEQLGASKNYFTISNDRVPIRYGTAQAYIVPAKKRKNLVILKNALATKILIDSTKTAIGVEVEINGKRNRFYASKEVIASAGAVDTPKLLVASGVGAAADLAALGIDVVSDLPVGKDLQDHLFVPVVLTGATDIGTALPVVDLRTIGFPTLNGFFALNGTGRPDLQIIPFYMDMASPFFAFACANTFNFNDDICSSLINANQKSELFAILLVLLHPKSRGEIKIRSLNSAPEIYTGYFSNADDFDTVTAGIRRILNLTETEYFKGFNSEVARAILPACDGLEYMSDAYWECYALQTGTTLYHPAGTCAMGRVVDAELKVLGVDRLRVVDASVFPSMPSGNTNAPTIMVAERASDLIKDQYYGNQNIVTVP</sequence>
<dbReference type="PROSITE" id="PS00624">
    <property type="entry name" value="GMC_OXRED_2"/>
    <property type="match status" value="1"/>
</dbReference>
<evidence type="ECO:0000256" key="4">
    <source>
        <dbReference type="ARBA" id="ARBA00022827"/>
    </source>
</evidence>
<dbReference type="InterPro" id="IPR000172">
    <property type="entry name" value="GMC_OxRdtase_N"/>
</dbReference>
<dbReference type="InterPro" id="IPR012132">
    <property type="entry name" value="GMC_OxRdtase"/>
</dbReference>
<evidence type="ECO:0000313" key="6">
    <source>
        <dbReference type="EMBL" id="CAG9094332.1"/>
    </source>
</evidence>
<dbReference type="InterPro" id="IPR036188">
    <property type="entry name" value="FAD/NAD-bd_sf"/>
</dbReference>
<dbReference type="PIRSF" id="PIRSF000137">
    <property type="entry name" value="Alcohol_oxidase"/>
    <property type="match status" value="1"/>
</dbReference>
<comment type="caution">
    <text evidence="6">The sequence shown here is derived from an EMBL/GenBank/DDBJ whole genome shotgun (WGS) entry which is preliminary data.</text>
</comment>
<dbReference type="GO" id="GO:0050660">
    <property type="term" value="F:flavin adenine dinucleotide binding"/>
    <property type="evidence" value="ECO:0007669"/>
    <property type="project" value="InterPro"/>
</dbReference>
<dbReference type="EMBL" id="CAJHNJ030000003">
    <property type="protein sequence ID" value="CAG9094332.1"/>
    <property type="molecule type" value="Genomic_DNA"/>
</dbReference>
<gene>
    <name evidence="6" type="ORF">PLXY2_LOCUS1186</name>
</gene>
<dbReference type="PANTHER" id="PTHR11552">
    <property type="entry name" value="GLUCOSE-METHANOL-CHOLINE GMC OXIDOREDUCTASE"/>
    <property type="match status" value="1"/>
</dbReference>
<keyword evidence="7" id="KW-1185">Reference proteome</keyword>
<comment type="cofactor">
    <cofactor evidence="1">
        <name>FAD</name>
        <dbReference type="ChEBI" id="CHEBI:57692"/>
    </cofactor>
</comment>
<dbReference type="SUPFAM" id="SSF54373">
    <property type="entry name" value="FAD-linked reductases, C-terminal domain"/>
    <property type="match status" value="1"/>
</dbReference>